<keyword evidence="8" id="KW-1185">Reference proteome</keyword>
<evidence type="ECO:0000313" key="7">
    <source>
        <dbReference type="EMBL" id="GAA0871892.1"/>
    </source>
</evidence>
<organism evidence="7 8">
    <name type="scientific">Gangjinia marincola</name>
    <dbReference type="NCBI Taxonomy" id="578463"/>
    <lineage>
        <taxon>Bacteria</taxon>
        <taxon>Pseudomonadati</taxon>
        <taxon>Bacteroidota</taxon>
        <taxon>Flavobacteriia</taxon>
        <taxon>Flavobacteriales</taxon>
        <taxon>Flavobacteriaceae</taxon>
        <taxon>Gangjinia</taxon>
    </lineage>
</organism>
<dbReference type="Proteomes" id="UP001500507">
    <property type="component" value="Unassembled WGS sequence"/>
</dbReference>
<dbReference type="InterPro" id="IPR007346">
    <property type="entry name" value="Endonuclease-I"/>
</dbReference>
<keyword evidence="2" id="KW-0540">Nuclease</keyword>
<dbReference type="RefSeq" id="WP_343764708.1">
    <property type="nucleotide sequence ID" value="NZ_BAAAFG010000012.1"/>
</dbReference>
<evidence type="ECO:0000313" key="8">
    <source>
        <dbReference type="Proteomes" id="UP001500507"/>
    </source>
</evidence>
<keyword evidence="3 5" id="KW-0732">Signal</keyword>
<comment type="caution">
    <text evidence="7">The sequence shown here is derived from an EMBL/GenBank/DDBJ whole genome shotgun (WGS) entry which is preliminary data.</text>
</comment>
<dbReference type="Pfam" id="PF18962">
    <property type="entry name" value="Por_Secre_tail"/>
    <property type="match status" value="1"/>
</dbReference>
<dbReference type="InterPro" id="IPR026444">
    <property type="entry name" value="Secre_tail"/>
</dbReference>
<evidence type="ECO:0000256" key="5">
    <source>
        <dbReference type="SAM" id="SignalP"/>
    </source>
</evidence>
<evidence type="ECO:0000256" key="4">
    <source>
        <dbReference type="ARBA" id="ARBA00022801"/>
    </source>
</evidence>
<evidence type="ECO:0000256" key="1">
    <source>
        <dbReference type="ARBA" id="ARBA00006429"/>
    </source>
</evidence>
<sequence length="356" mass="40084">MIKKIHLLLVLVTSISFAQIPVDYYDSADGLEGYALKTALRNIIANGHVAQSYGDLYDGYVLTHSDFYYEDDSTVLDYYSEDPNTTDPYNYTHGSDQCGNQNSEGDCYNREHLMPQSVFDSDFPMQSDIHHVVPSDGRVNNFRGSLPFGNVASANWTSLNGSKRGTSSDDYNGDVFEPIDEFKGEIARAMLYFATRYENQVSSWSHPMLNGTNDQVYEDWFVDVLVQWHNDDPVNQSELDRNDAAYDFQGNANPFVDHPEYVNMIWAPELSAPSSSIGRKEVVFYPNPVKVNTLTFDFPESSKAVVSFYDVLGKKVLIRQMSNIKNVLDISPLTAGVYLVKIDQAGVTSTLKLVRE</sequence>
<evidence type="ECO:0000259" key="6">
    <source>
        <dbReference type="Pfam" id="PF18962"/>
    </source>
</evidence>
<reference evidence="7 8" key="1">
    <citation type="journal article" date="2019" name="Int. J. Syst. Evol. Microbiol.">
        <title>The Global Catalogue of Microorganisms (GCM) 10K type strain sequencing project: providing services to taxonomists for standard genome sequencing and annotation.</title>
        <authorList>
            <consortium name="The Broad Institute Genomics Platform"/>
            <consortium name="The Broad Institute Genome Sequencing Center for Infectious Disease"/>
            <person name="Wu L."/>
            <person name="Ma J."/>
        </authorList>
    </citation>
    <scope>NUCLEOTIDE SEQUENCE [LARGE SCALE GENOMIC DNA]</scope>
    <source>
        <strain evidence="7 8">JCM 16082</strain>
    </source>
</reference>
<feature type="chain" id="PRO_5047400242" description="Secretion system C-terminal sorting domain-containing protein" evidence="5">
    <location>
        <begin position="19"/>
        <end position="356"/>
    </location>
</feature>
<dbReference type="EMBL" id="BAAAFG010000012">
    <property type="protein sequence ID" value="GAA0871892.1"/>
    <property type="molecule type" value="Genomic_DNA"/>
</dbReference>
<name>A0ABN1MFF1_9FLAO</name>
<dbReference type="SUPFAM" id="SSF54060">
    <property type="entry name" value="His-Me finger endonucleases"/>
    <property type="match status" value="1"/>
</dbReference>
<dbReference type="Pfam" id="PF04231">
    <property type="entry name" value="Endonuclease_1"/>
    <property type="match status" value="1"/>
</dbReference>
<dbReference type="InterPro" id="IPR044925">
    <property type="entry name" value="His-Me_finger_sf"/>
</dbReference>
<proteinExistence type="inferred from homology"/>
<keyword evidence="4" id="KW-0378">Hydrolase</keyword>
<evidence type="ECO:0000256" key="2">
    <source>
        <dbReference type="ARBA" id="ARBA00022722"/>
    </source>
</evidence>
<dbReference type="PANTHER" id="PTHR33607">
    <property type="entry name" value="ENDONUCLEASE-1"/>
    <property type="match status" value="1"/>
</dbReference>
<dbReference type="NCBIfam" id="TIGR04183">
    <property type="entry name" value="Por_Secre_tail"/>
    <property type="match status" value="1"/>
</dbReference>
<evidence type="ECO:0000256" key="3">
    <source>
        <dbReference type="ARBA" id="ARBA00022729"/>
    </source>
</evidence>
<feature type="domain" description="Secretion system C-terminal sorting" evidence="6">
    <location>
        <begin position="285"/>
        <end position="353"/>
    </location>
</feature>
<accession>A0ABN1MFF1</accession>
<feature type="signal peptide" evidence="5">
    <location>
        <begin position="1"/>
        <end position="18"/>
    </location>
</feature>
<protein>
    <recommendedName>
        <fullName evidence="6">Secretion system C-terminal sorting domain-containing protein</fullName>
    </recommendedName>
</protein>
<comment type="similarity">
    <text evidence="1">Belongs to the EndA/NucM nuclease family.</text>
</comment>
<dbReference type="PANTHER" id="PTHR33607:SF2">
    <property type="entry name" value="ENDONUCLEASE-1"/>
    <property type="match status" value="1"/>
</dbReference>
<gene>
    <name evidence="7" type="ORF">GCM10009117_10380</name>
</gene>